<gene>
    <name evidence="3" type="ORF">Enr8_29060</name>
</gene>
<keyword evidence="3" id="KW-0808">Transferase</keyword>
<dbReference type="RefSeq" id="WP_146432635.1">
    <property type="nucleotide sequence ID" value="NZ_SJPF01000003.1"/>
</dbReference>
<accession>A0A5C5V3E1</accession>
<proteinExistence type="predicted"/>
<evidence type="ECO:0000313" key="4">
    <source>
        <dbReference type="Proteomes" id="UP000318878"/>
    </source>
</evidence>
<keyword evidence="4" id="KW-1185">Reference proteome</keyword>
<comment type="caution">
    <text evidence="3">The sequence shown here is derived from an EMBL/GenBank/DDBJ whole genome shotgun (WGS) entry which is preliminary data.</text>
</comment>
<evidence type="ECO:0000313" key="3">
    <source>
        <dbReference type="EMBL" id="TWT33086.1"/>
    </source>
</evidence>
<dbReference type="EMBL" id="SJPF01000003">
    <property type="protein sequence ID" value="TWT33086.1"/>
    <property type="molecule type" value="Genomic_DNA"/>
</dbReference>
<name>A0A5C5V3E1_9BACT</name>
<protein>
    <submittedName>
        <fullName evidence="3">MraY-like glycosyltransferase</fullName>
    </submittedName>
</protein>
<feature type="region of interest" description="Disordered" evidence="1">
    <location>
        <begin position="220"/>
        <end position="241"/>
    </location>
</feature>
<keyword evidence="2" id="KW-0472">Membrane</keyword>
<sequence>MRFANFLYSKRLPGGAALMNFVIAMAILWLATGHIYWRFPLSMSILLGGIIDITHQVRVRWREESRFHVTMLEIVTLSTCIALFFAGASYDRRLQIANYRAGILGNIELLGGSYRYAENGLCITIDNPDFSDQDLPKLCAYLAMATDAKIPIERLEIFRHAMTRRSRLLLLDMTLPHEAHIEGLPEKWEMEYRDAHSQTLVEFVPAAEVKKEERVLTTADVIHVGTPDEPETPPADDPTSL</sequence>
<feature type="compositionally biased region" description="Pro residues" evidence="1">
    <location>
        <begin position="232"/>
        <end position="241"/>
    </location>
</feature>
<dbReference type="GO" id="GO:0016740">
    <property type="term" value="F:transferase activity"/>
    <property type="evidence" value="ECO:0007669"/>
    <property type="project" value="UniProtKB-KW"/>
</dbReference>
<evidence type="ECO:0000256" key="2">
    <source>
        <dbReference type="SAM" id="Phobius"/>
    </source>
</evidence>
<dbReference type="AlphaFoldDB" id="A0A5C5V3E1"/>
<evidence type="ECO:0000256" key="1">
    <source>
        <dbReference type="SAM" id="MobiDB-lite"/>
    </source>
</evidence>
<organism evidence="3 4">
    <name type="scientific">Blastopirellula retiformator</name>
    <dbReference type="NCBI Taxonomy" id="2527970"/>
    <lineage>
        <taxon>Bacteria</taxon>
        <taxon>Pseudomonadati</taxon>
        <taxon>Planctomycetota</taxon>
        <taxon>Planctomycetia</taxon>
        <taxon>Pirellulales</taxon>
        <taxon>Pirellulaceae</taxon>
        <taxon>Blastopirellula</taxon>
    </lineage>
</organism>
<feature type="transmembrane region" description="Helical" evidence="2">
    <location>
        <begin position="12"/>
        <end position="31"/>
    </location>
</feature>
<feature type="transmembrane region" description="Helical" evidence="2">
    <location>
        <begin position="67"/>
        <end position="90"/>
    </location>
</feature>
<reference evidence="3 4" key="1">
    <citation type="submission" date="2019-02" db="EMBL/GenBank/DDBJ databases">
        <title>Deep-cultivation of Planctomycetes and their phenomic and genomic characterization uncovers novel biology.</title>
        <authorList>
            <person name="Wiegand S."/>
            <person name="Jogler M."/>
            <person name="Boedeker C."/>
            <person name="Pinto D."/>
            <person name="Vollmers J."/>
            <person name="Rivas-Marin E."/>
            <person name="Kohn T."/>
            <person name="Peeters S.H."/>
            <person name="Heuer A."/>
            <person name="Rast P."/>
            <person name="Oberbeckmann S."/>
            <person name="Bunk B."/>
            <person name="Jeske O."/>
            <person name="Meyerdierks A."/>
            <person name="Storesund J.E."/>
            <person name="Kallscheuer N."/>
            <person name="Luecker S."/>
            <person name="Lage O.M."/>
            <person name="Pohl T."/>
            <person name="Merkel B.J."/>
            <person name="Hornburger P."/>
            <person name="Mueller R.-W."/>
            <person name="Bruemmer F."/>
            <person name="Labrenz M."/>
            <person name="Spormann A.M."/>
            <person name="Op Den Camp H."/>
            <person name="Overmann J."/>
            <person name="Amann R."/>
            <person name="Jetten M.S.M."/>
            <person name="Mascher T."/>
            <person name="Medema M.H."/>
            <person name="Devos D.P."/>
            <person name="Kaster A.-K."/>
            <person name="Ovreas L."/>
            <person name="Rohde M."/>
            <person name="Galperin M.Y."/>
            <person name="Jogler C."/>
        </authorList>
    </citation>
    <scope>NUCLEOTIDE SEQUENCE [LARGE SCALE GENOMIC DNA]</scope>
    <source>
        <strain evidence="3 4">Enr8</strain>
    </source>
</reference>
<dbReference type="Proteomes" id="UP000318878">
    <property type="component" value="Unassembled WGS sequence"/>
</dbReference>
<dbReference type="OrthoDB" id="267683at2"/>
<keyword evidence="2" id="KW-1133">Transmembrane helix</keyword>
<keyword evidence="2" id="KW-0812">Transmembrane</keyword>